<sequence>MARRCLKIIFQASKYLLRQGLPFCGHSEKERNFYQYLVSREEDNEEFTTWMKRNTTYTSPLLQNEMIELFGKAVQKTLSSAIPTTNYAIIVDGRRDVAGVEQQSICVRYVDEHLRPTEAFLGLCTPPNTKGATIAEAVMDFLTTIGLPLSGCRAQTYDGAAN</sequence>
<dbReference type="PANTHER" id="PTHR45749">
    <property type="match status" value="1"/>
</dbReference>
<keyword evidence="3" id="KW-1185">Reference proteome</keyword>
<reference evidence="2" key="2">
    <citation type="submission" date="2021-09" db="EMBL/GenBank/DDBJ databases">
        <authorList>
            <person name="Jia N."/>
            <person name="Wang J."/>
            <person name="Shi W."/>
            <person name="Du L."/>
            <person name="Sun Y."/>
            <person name="Zhan W."/>
            <person name="Jiang J."/>
            <person name="Wang Q."/>
            <person name="Zhang B."/>
            <person name="Ji P."/>
            <person name="Sakyi L.B."/>
            <person name="Cui X."/>
            <person name="Yuan T."/>
            <person name="Jiang B."/>
            <person name="Yang W."/>
            <person name="Lam T.T.-Y."/>
            <person name="Chang Q."/>
            <person name="Ding S."/>
            <person name="Wang X."/>
            <person name="Zhu J."/>
            <person name="Ruan X."/>
            <person name="Zhao L."/>
            <person name="Wei J."/>
            <person name="Que T."/>
            <person name="Du C."/>
            <person name="Cheng J."/>
            <person name="Dai P."/>
            <person name="Han X."/>
            <person name="Huang E."/>
            <person name="Gao Y."/>
            <person name="Liu J."/>
            <person name="Shao H."/>
            <person name="Ye R."/>
            <person name="Li L."/>
            <person name="Wei W."/>
            <person name="Wang X."/>
            <person name="Wang C."/>
            <person name="Huo Q."/>
            <person name="Li W."/>
            <person name="Guo W."/>
            <person name="Chen H."/>
            <person name="Chen S."/>
            <person name="Zhou L."/>
            <person name="Zhou L."/>
            <person name="Ni X."/>
            <person name="Tian J."/>
            <person name="Zhou Y."/>
            <person name="Sheng Y."/>
            <person name="Liu T."/>
            <person name="Pan Y."/>
            <person name="Xia L."/>
            <person name="Li J."/>
            <person name="Zhao F."/>
            <person name="Cao W."/>
        </authorList>
    </citation>
    <scope>NUCLEOTIDE SEQUENCE</scope>
    <source>
        <strain evidence="2">Rsan-2018</strain>
        <tissue evidence="2">Larvae</tissue>
    </source>
</reference>
<evidence type="ECO:0000259" key="1">
    <source>
        <dbReference type="Pfam" id="PF14291"/>
    </source>
</evidence>
<gene>
    <name evidence="2" type="ORF">HPB52_005516</name>
</gene>
<name>A0A9D4SXS5_RHISA</name>
<evidence type="ECO:0000313" key="2">
    <source>
        <dbReference type="EMBL" id="KAH7956003.1"/>
    </source>
</evidence>
<organism evidence="2 3">
    <name type="scientific">Rhipicephalus sanguineus</name>
    <name type="common">Brown dog tick</name>
    <name type="synonym">Ixodes sanguineus</name>
    <dbReference type="NCBI Taxonomy" id="34632"/>
    <lineage>
        <taxon>Eukaryota</taxon>
        <taxon>Metazoa</taxon>
        <taxon>Ecdysozoa</taxon>
        <taxon>Arthropoda</taxon>
        <taxon>Chelicerata</taxon>
        <taxon>Arachnida</taxon>
        <taxon>Acari</taxon>
        <taxon>Parasitiformes</taxon>
        <taxon>Ixodida</taxon>
        <taxon>Ixodoidea</taxon>
        <taxon>Ixodidae</taxon>
        <taxon>Rhipicephalinae</taxon>
        <taxon>Rhipicephalus</taxon>
        <taxon>Rhipicephalus</taxon>
    </lineage>
</organism>
<feature type="domain" description="DUF4371" evidence="1">
    <location>
        <begin position="7"/>
        <end position="162"/>
    </location>
</feature>
<comment type="caution">
    <text evidence="2">The sequence shown here is derived from an EMBL/GenBank/DDBJ whole genome shotgun (WGS) entry which is preliminary data.</text>
</comment>
<proteinExistence type="predicted"/>
<evidence type="ECO:0000313" key="3">
    <source>
        <dbReference type="Proteomes" id="UP000821837"/>
    </source>
</evidence>
<dbReference type="VEuPathDB" id="VectorBase:RSAN_056691"/>
<reference evidence="2" key="1">
    <citation type="journal article" date="2020" name="Cell">
        <title>Large-Scale Comparative Analyses of Tick Genomes Elucidate Their Genetic Diversity and Vector Capacities.</title>
        <authorList>
            <consortium name="Tick Genome and Microbiome Consortium (TIGMIC)"/>
            <person name="Jia N."/>
            <person name="Wang J."/>
            <person name="Shi W."/>
            <person name="Du L."/>
            <person name="Sun Y."/>
            <person name="Zhan W."/>
            <person name="Jiang J.F."/>
            <person name="Wang Q."/>
            <person name="Zhang B."/>
            <person name="Ji P."/>
            <person name="Bell-Sakyi L."/>
            <person name="Cui X.M."/>
            <person name="Yuan T.T."/>
            <person name="Jiang B.G."/>
            <person name="Yang W.F."/>
            <person name="Lam T.T."/>
            <person name="Chang Q.C."/>
            <person name="Ding S.J."/>
            <person name="Wang X.J."/>
            <person name="Zhu J.G."/>
            <person name="Ruan X.D."/>
            <person name="Zhao L."/>
            <person name="Wei J.T."/>
            <person name="Ye R.Z."/>
            <person name="Que T.C."/>
            <person name="Du C.H."/>
            <person name="Zhou Y.H."/>
            <person name="Cheng J.X."/>
            <person name="Dai P.F."/>
            <person name="Guo W.B."/>
            <person name="Han X.H."/>
            <person name="Huang E.J."/>
            <person name="Li L.F."/>
            <person name="Wei W."/>
            <person name="Gao Y.C."/>
            <person name="Liu J.Z."/>
            <person name="Shao H.Z."/>
            <person name="Wang X."/>
            <person name="Wang C.C."/>
            <person name="Yang T.C."/>
            <person name="Huo Q.B."/>
            <person name="Li W."/>
            <person name="Chen H.Y."/>
            <person name="Chen S.E."/>
            <person name="Zhou L.G."/>
            <person name="Ni X.B."/>
            <person name="Tian J.H."/>
            <person name="Sheng Y."/>
            <person name="Liu T."/>
            <person name="Pan Y.S."/>
            <person name="Xia L.Y."/>
            <person name="Li J."/>
            <person name="Zhao F."/>
            <person name="Cao W.C."/>
        </authorList>
    </citation>
    <scope>NUCLEOTIDE SEQUENCE</scope>
    <source>
        <strain evidence="2">Rsan-2018</strain>
    </source>
</reference>
<dbReference type="Proteomes" id="UP000821837">
    <property type="component" value="Unassembled WGS sequence"/>
</dbReference>
<dbReference type="AlphaFoldDB" id="A0A9D4SXS5"/>
<dbReference type="PANTHER" id="PTHR45749:SF14">
    <property type="entry name" value="TTF-TYPE DOMAIN-CONTAINING PROTEIN"/>
    <property type="match status" value="1"/>
</dbReference>
<dbReference type="Pfam" id="PF14291">
    <property type="entry name" value="DUF4371"/>
    <property type="match status" value="1"/>
</dbReference>
<accession>A0A9D4SXS5</accession>
<dbReference type="EMBL" id="JABSTV010001250">
    <property type="protein sequence ID" value="KAH7956003.1"/>
    <property type="molecule type" value="Genomic_DNA"/>
</dbReference>
<protein>
    <recommendedName>
        <fullName evidence="1">DUF4371 domain-containing protein</fullName>
    </recommendedName>
</protein>
<dbReference type="InterPro" id="IPR025398">
    <property type="entry name" value="DUF4371"/>
</dbReference>